<keyword evidence="2" id="KW-1185">Reference proteome</keyword>
<sequence length="3775" mass="409931">MTHVIISHGLVSVDIPISPDSQDIGKALVDGFAKSLCATSEPPLSAIELLARFIEFVSRDHSGTVVSASAHIEFERRFCNAGKTNVHAAVAQHGLSEDQACAVLRGYYSAWPQHTGTPMASTLFSDPTSESLTATIMMVFEGSIGFDNAGSVCLAELQRLVDVYRPLVLDFICQMSVFLYDESRDLQIAHCYPHGLAVAQWVSASRAQSADVSGRKDVAPAAVYINSAPVAAPLVGLVQLVRLVVLYKTLNIPVEQVVKSLSAVAGHSHGIVVAVAVSMATNEAQLLAASQKALGTLMLAGCLPQMVCPQPYNEPLAATGNNSIGVQEQPSAILSVEGATRYIAEAVINKYNKFHRANSEAQVYMSMINTDTWFLVSGNKHWLAQFQKIVREKAATDADGDQDNVPFILRKPCVVLKRLLAVGAFHSAHMAPVVDRHLDYAQSKGWLFAATDMITSVRAPDGSCADIRSKSSNLTRVIAEYLYTRPAEWPVALSCPGVTHIVDMTSGSSETALVRRATFQIIQGRGISLVCADRVAAIDNNIGTALQSCAGFYMAAADNLAATAENWKSRYAARLLHSGAPDTTKIQLHIDTKLHRLLGGMPMVMVGGMHPTTASVDFVAAVAHAGYLAELDISHIRSERELTKRTAELCSKQPHGHWIALSGASWSDSRKWEWQLSTTKLMRQRGLPIIGLGIEDGAIPDLASAGFIDELQAAGLQYLALRPLTRRQLLAAVEIAGAYPSVFIMLQWMGGRSGGRHSYEEFHTPIMSCYAAIRAHPNIVLVAGAGFGDVNDAAPYISGAWAVGCSGGSSSQATMSFDGIMLRSRVMASEESPVDPEIKQLITQMPGISAYDIELLHTADLSAGVISVLDDKGLPVHVLATRAALLCRDLSDTVFGQPREKHLALLQARKQEIVERLNADYMRPWFGKKSPNDTTAGSAVVELQDMTYAEVLDRLVELVYVKQQKRWADPSLHALVAKFAFRTAMRLRASEVELSEPVALSADYELVLDEIASYKQEYPRIFTQLLASEDVHYFVSLCTHAEQTVPVPFVPVMDERFAWYMMRDCLAQCGEMDAVLGCDVQRVLVPHSPVAVAYTKTANQPVGEILNGIYEATVEQLLRDQNQNELVFNTGRAATGPAADYKGIAVLSEAADDGTTVRLVRLLAESMDSDSNGDSADQAAWADALTGGSACWLSALLAAPSIVQGAKLTANYAARLLQARVGRQARVVVCAGSGIPVSLELSGSNTDNPVELSASYSIAERTVDVGIFHGGRRLDLAFRFSPATPWAPIHEAMAQRTRSTRRLFSDESSGENSRFEITAASVGAFCRANGIDLAAYPPNSDGAMHVPLDYLSAVIAQRSAFAALASNDAASHSLLVAELSSTATRLIPGGVPPVHAHLRIGDSVECRARVIEVSQQPGANAMTAVVFVSVLRQDICVAEVTFSYAFPGIELTRPGFRHTSEPEQTVLLASADDVAILESKPWFAYADNGSGNGSGNGNDSAFCLLPGARLVFRLHSQYTLRADGSYDSVRTDGTVCLRKGVYTRELIGRVEYVESMSRGNPVLAYLQRLRESMQPDYTSPLAYIDAPHVCPLPGGTYSLTREPLEVRAPDARFSSLGDACVFSSLGDAGFSNFAGLGLSTWCSAAARALIEKTAGGGCPQRTTAFSARVLGTVKPGERLLVHLEHVAMSNGALVISGRVHRLADPAARVLECTATVDAPRTAFAFTGQGSQEPGMGMALYARSPVARAVLDRADRHMRARFGFSLLSIMRDNPRDVTVHFGGASGARIRRNYMEFKRRSNNDKHKAEVVPLFPEVTPAAPSLTFHAAAGLLHATQFAQPAIMAFDIAAMADMRAHGLVPPSACVAGHSLGEYGALSAFGLISLEDIIDITFIRGMTMQATVNRDASHMSDFAMVAVNPARVASTFTDAGLAFVVDAIGQKSTCGLLEIVNYNVRGHQYVVAGTRPLLAVLGVVLDQLGAMLDQLGAMLDQPGRSASWRASALAIIAQTVAPSLNDCRTLSRSRATIPLPGIDVPFHSTHLISGADQFRTCIHRMIRPTDTDMAIMQGRYIPNINAQRFHVTRAFATQVLEQTQSPVLAHELSLWPEDEQRAFEDHPEERMRLASVLVIELLSYQFASPVRWIETQDRLFNEMQVERVVEIGVVPILCRMAEASLKVAGMDGRVALMHVLRDEDDIYYRAPRLAQDQAQDQDQAINKLAKAAVLVEDVPLAVVKDVPLAVVKDVPLAVVKDVPLTIVKDVPLTAVDVICAVIAQKTKRPLADVPASSSLRDLTGGKSTLLNEIIGDLLKEFNILTTQPIPDRIDEISLSEVSSGLNLKQPLKGLGKYTAAQVARLFSAKMPGSVSISAARRGLADTHGLVKAHQQDAALLVALTMEPAVRLEDKDKAGEWLALVAQTYADAAGIDLLPATPSSGQSGRPALSPLLLAGGANINSVEFDHAQTKLRRMAEQQIQAYAEYLAAPSSANHQHQQLGLSMHTTHDALHKLQQKNIETTQRLDDISAELGPEFIDGIRGIFSAQKARRFDSYWNWARQDVVSWFNSVRVSKLPVDWTAESTQRRILMIANRADDALIALLDGLIHHLDVATQLSAGKSTEAAELLLLHKLHAQCIEALGSTEGSSAQPVYRELSRPSHPATEISVAGKLSYSECSPRPGEPTFAEYVSNVSAKHAEFPPLIHLRQRTQSYTWEYSEEQSAEYYNCLHEQCATAAGVSFANTTVLITGASQGSIGAQVLQGLLSGGSFVIATTTSYAKVMPFYEQLYRDYGAKGSVLIVVPFNQASTQDVSQLVEFIYSTLGRNLDYVLPFAALADYGSDISQLGPRCELSMRLMLTNVMRLLGEIKHAKEVRQWDEWPTLAVLPMSPNHGELGYDGLYGESKAALETVFSRWRSESWGSLISIAGAVIGWTRGTGLMSINNPAAEHVERQSHGGRTFSTAEMAFNILGLLHPRIIAMSHLSPIWADLNGGLQRIQNVAETMAGIRQYLAAECSRRNAIAMSYFADISVASGHDAGVLHKEYGVDPLFNHQQYFTQPPSMSPGHDQLRDLRQLEGMANLDKVIVVTGYGEVGPYGNAETRWEMEAYGEFSLEGCIELAWIMGLIKNAPKGHIGWVDAKTGETVADKDIKRKYEKFILEHTGIRTLEADHLWDVQDPAVIPLMRELQIQHDLPAFEASADEAQQFKLRNQDKVDICDNGDGSWSVRFLRGACLMVPKALRFDRLVGAQLPSGWSPERYGIPKDIIQQVDLVTCYAIIATVEALVRSGITDPYELYAYFHVSEVGTSMGSGAGGVHSIRDLYRRRLTDKPVQSDILQETFANSMAAWVNMLLLSSAGPIKTPIGGCASALLSIDVAADTIRQGKARVMMAGAFEGIVDQGSYEFAQMGATCSSTNEEAQGRLPREMSRPSTHSRSGFVETQGAGVVVLMSASAALEFGAPIYAIIAYTGTATDKQGYSLPAPGMGLLTSARQQQQQQPPSLPSLPLLSIEYRKRQLQAELKFIDSWASLKTQQEADNSEAVSAIAEQAETRRAAALDTWGIDFWHKNSKISPLRGSLAAWGLCANDIGLASLHGTATVANDLNESKVLDAQLRALGRSPGLAIPAVCQKWLTGHPKGPAAAWMLNGAIQSMRTGLVPGNRNADNIDKELCCEYIFYPSRSIQTPMVKAALLKSYGFGQVGAELLVVHPHYLLATLSEREIEEYRKKTTRREHRAYRYWQDTFAGNHPFFQPKSSPPFSPDMEKQVYLDSLLRAKYDAKTGSYHF</sequence>
<keyword evidence="1" id="KW-0012">Acyltransferase</keyword>
<proteinExistence type="predicted"/>
<dbReference type="EMBL" id="JANBPG010000033">
    <property type="protein sequence ID" value="KAJ1901315.1"/>
    <property type="molecule type" value="Genomic_DNA"/>
</dbReference>
<dbReference type="Proteomes" id="UP001150581">
    <property type="component" value="Unassembled WGS sequence"/>
</dbReference>
<name>A0ACC1IV50_9FUNG</name>
<dbReference type="EC" id="2.3.1.86" evidence="1"/>
<accession>A0ACC1IV50</accession>
<reference evidence="1" key="1">
    <citation type="submission" date="2022-07" db="EMBL/GenBank/DDBJ databases">
        <title>Phylogenomic reconstructions and comparative analyses of Kickxellomycotina fungi.</title>
        <authorList>
            <person name="Reynolds N.K."/>
            <person name="Stajich J.E."/>
            <person name="Barry K."/>
            <person name="Grigoriev I.V."/>
            <person name="Crous P."/>
            <person name="Smith M.E."/>
        </authorList>
    </citation>
    <scope>NUCLEOTIDE SEQUENCE</scope>
    <source>
        <strain evidence="1">Benny 63K</strain>
    </source>
</reference>
<evidence type="ECO:0000313" key="2">
    <source>
        <dbReference type="Proteomes" id="UP001150581"/>
    </source>
</evidence>
<organism evidence="1 2">
    <name type="scientific">Kickxella alabastrina</name>
    <dbReference type="NCBI Taxonomy" id="61397"/>
    <lineage>
        <taxon>Eukaryota</taxon>
        <taxon>Fungi</taxon>
        <taxon>Fungi incertae sedis</taxon>
        <taxon>Zoopagomycota</taxon>
        <taxon>Kickxellomycotina</taxon>
        <taxon>Kickxellomycetes</taxon>
        <taxon>Kickxellales</taxon>
        <taxon>Kickxellaceae</taxon>
        <taxon>Kickxella</taxon>
    </lineage>
</organism>
<keyword evidence="1" id="KW-0808">Transferase</keyword>
<gene>
    <name evidence="1" type="primary">fas2_3</name>
    <name evidence="1" type="ORF">LPJ66_000869</name>
</gene>
<comment type="caution">
    <text evidence="1">The sequence shown here is derived from an EMBL/GenBank/DDBJ whole genome shotgun (WGS) entry which is preliminary data.</text>
</comment>
<evidence type="ECO:0000313" key="1">
    <source>
        <dbReference type="EMBL" id="KAJ1901315.1"/>
    </source>
</evidence>
<protein>
    <submittedName>
        <fullName evidence="1">Fatty acid synthase alpha subunit Lsd1</fullName>
        <ecNumber evidence="1">2.3.1.86</ecNumber>
    </submittedName>
</protein>